<dbReference type="PANTHER" id="PTHR43101">
    <property type="entry name" value="BETA-FRUCTOSIDASE"/>
    <property type="match status" value="1"/>
</dbReference>
<evidence type="ECO:0000256" key="1">
    <source>
        <dbReference type="ARBA" id="ARBA00004914"/>
    </source>
</evidence>
<dbReference type="InterPro" id="IPR023296">
    <property type="entry name" value="Glyco_hydro_beta-prop_sf"/>
</dbReference>
<keyword evidence="13" id="KW-1185">Reference proteome</keyword>
<dbReference type="OrthoDB" id="9759709at2"/>
<dbReference type="InterPro" id="IPR013148">
    <property type="entry name" value="Glyco_hydro_32_N"/>
</dbReference>
<dbReference type="Gene3D" id="2.60.120.560">
    <property type="entry name" value="Exo-inulinase, domain 1"/>
    <property type="match status" value="1"/>
</dbReference>
<dbReference type="SUPFAM" id="SSF75005">
    <property type="entry name" value="Arabinanase/levansucrase/invertase"/>
    <property type="match status" value="1"/>
</dbReference>
<dbReference type="PROSITE" id="PS00609">
    <property type="entry name" value="GLYCOSYL_HYDROL_F32"/>
    <property type="match status" value="1"/>
</dbReference>
<dbReference type="Proteomes" id="UP000036045">
    <property type="component" value="Unassembled WGS sequence"/>
</dbReference>
<keyword evidence="5 8" id="KW-0378">Hydrolase</keyword>
<keyword evidence="9" id="KW-0963">Cytoplasm</keyword>
<evidence type="ECO:0000256" key="5">
    <source>
        <dbReference type="ARBA" id="ARBA00022801"/>
    </source>
</evidence>
<feature type="domain" description="Glycosyl hydrolase family 32 N-terminal" evidence="10">
    <location>
        <begin position="42"/>
        <end position="347"/>
    </location>
</feature>
<dbReference type="PATRIC" id="fig|1397.4.peg.2154"/>
<gene>
    <name evidence="12" type="ORF">ABW02_04305</name>
</gene>
<keyword evidence="9" id="KW-0119">Carbohydrate metabolism</keyword>
<evidence type="ECO:0000256" key="2">
    <source>
        <dbReference type="ARBA" id="ARBA00009902"/>
    </source>
</evidence>
<comment type="caution">
    <text evidence="12">The sequence shown here is derived from an EMBL/GenBank/DDBJ whole genome shotgun (WGS) entry which is preliminary data.</text>
</comment>
<dbReference type="InterPro" id="IPR013320">
    <property type="entry name" value="ConA-like_dom_sf"/>
</dbReference>
<dbReference type="EC" id="3.2.1.26" evidence="3 8"/>
<accession>A0A0J1IQ79</accession>
<dbReference type="InterPro" id="IPR001362">
    <property type="entry name" value="Glyco_hydro_32"/>
</dbReference>
<sequence length="493" mass="57269">MTDIVNNWTRDLRYKPYSEWDIDYKNALSKSVENSKWRTGYHIEPKTGLLNDPNGFSFFNGKWQLFFQYYPFGAVHGLKSWYHLESKDLIHWEENGIALQSDNNYDSHGVYSGSAYPIDEDKLFLFYTGNVRDKDWNRYSFQNGAFMYKDGTIHKFPKPLINQPNETTDHFRDPQIFCYQDQLYMIIGAQKQSDKKGGIFLYKALENDIKNWTLVSELAFSDQELGFMIECPNLIFIEEVPVLLFCPQGISKRIQSYENIYPNMYTVGEAFDPVKAAITKTTNLQNLDEGFDVYATQAFNAPDGRALAISWIGLPEINYPTDKEGYQGLLSLVKELTLQDGKLKQYPVKETIKLREIENSFYESFDAKTNRFELEVSVPANEIVKILLFSNVDKTRYLAFTLDSVNGKVSVDREYAGQRFAQEYGFQREAYVSKNTEIKVNIFADTSVFECFVNEGERVITGRVFPDESQTFIYLHSKRNLSGTIWRLNNQKR</sequence>
<dbReference type="EMBL" id="LDPH01000002">
    <property type="protein sequence ID" value="KLV28109.1"/>
    <property type="molecule type" value="Genomic_DNA"/>
</dbReference>
<dbReference type="SMART" id="SM00640">
    <property type="entry name" value="Glyco_32"/>
    <property type="match status" value="1"/>
</dbReference>
<dbReference type="RefSeq" id="WP_047940662.1">
    <property type="nucleotide sequence ID" value="NZ_LDPH01000002.1"/>
</dbReference>
<comment type="pathway">
    <text evidence="1 9">Glycan biosynthesis; sucrose metabolism.</text>
</comment>
<dbReference type="GO" id="GO:0004564">
    <property type="term" value="F:beta-fructofuranosidase activity"/>
    <property type="evidence" value="ECO:0007669"/>
    <property type="project" value="UniProtKB-EC"/>
</dbReference>
<evidence type="ECO:0000256" key="8">
    <source>
        <dbReference type="RuleBase" id="RU362110"/>
    </source>
</evidence>
<dbReference type="InterPro" id="IPR013189">
    <property type="entry name" value="Glyco_hydro_32_C"/>
</dbReference>
<evidence type="ECO:0000256" key="3">
    <source>
        <dbReference type="ARBA" id="ARBA00012758"/>
    </source>
</evidence>
<comment type="similarity">
    <text evidence="2 8">Belongs to the glycosyl hydrolase 32 family.</text>
</comment>
<name>A0A0J1IQ79_NIACI</name>
<evidence type="ECO:0000259" key="10">
    <source>
        <dbReference type="Pfam" id="PF00251"/>
    </source>
</evidence>
<dbReference type="Pfam" id="PF08244">
    <property type="entry name" value="Glyco_hydro_32C"/>
    <property type="match status" value="1"/>
</dbReference>
<dbReference type="GO" id="GO:0005985">
    <property type="term" value="P:sucrose metabolic process"/>
    <property type="evidence" value="ECO:0007669"/>
    <property type="project" value="UniProtKB-UniPathway"/>
</dbReference>
<dbReference type="NCBIfam" id="TIGR01322">
    <property type="entry name" value="scrB_fam"/>
    <property type="match status" value="1"/>
</dbReference>
<dbReference type="PANTHER" id="PTHR43101:SF1">
    <property type="entry name" value="BETA-FRUCTOSIDASE"/>
    <property type="match status" value="1"/>
</dbReference>
<evidence type="ECO:0000313" key="12">
    <source>
        <dbReference type="EMBL" id="KLV28109.1"/>
    </source>
</evidence>
<keyword evidence="6 8" id="KW-0326">Glycosidase</keyword>
<dbReference type="InterPro" id="IPR006232">
    <property type="entry name" value="Suc6P_hydrolase"/>
</dbReference>
<dbReference type="AlphaFoldDB" id="A0A0J1IQ79"/>
<proteinExistence type="inferred from homology"/>
<dbReference type="Pfam" id="PF00251">
    <property type="entry name" value="Glyco_hydro_32N"/>
    <property type="match status" value="1"/>
</dbReference>
<protein>
    <recommendedName>
        <fullName evidence="4 8">Sucrose-6-phosphate hydrolase</fullName>
        <ecNumber evidence="3 8">3.2.1.26</ecNumber>
    </recommendedName>
    <alternativeName>
        <fullName evidence="7 9">Invertase</fullName>
    </alternativeName>
</protein>
<comment type="function">
    <text evidence="9">Enables the bacterium to metabolize sucrose as a sole carbon source.</text>
</comment>
<evidence type="ECO:0000313" key="13">
    <source>
        <dbReference type="Proteomes" id="UP000036045"/>
    </source>
</evidence>
<dbReference type="CDD" id="cd18623">
    <property type="entry name" value="GH32_ScrB-like"/>
    <property type="match status" value="1"/>
</dbReference>
<dbReference type="InterPro" id="IPR051214">
    <property type="entry name" value="GH32_Enzymes"/>
</dbReference>
<dbReference type="Gene3D" id="2.115.10.20">
    <property type="entry name" value="Glycosyl hydrolase domain, family 43"/>
    <property type="match status" value="1"/>
</dbReference>
<dbReference type="SUPFAM" id="SSF49899">
    <property type="entry name" value="Concanavalin A-like lectins/glucanases"/>
    <property type="match status" value="1"/>
</dbReference>
<evidence type="ECO:0000256" key="9">
    <source>
        <dbReference type="RuleBase" id="RU365015"/>
    </source>
</evidence>
<comment type="catalytic activity">
    <reaction evidence="8">
        <text>Hydrolysis of terminal non-reducing beta-D-fructofuranoside residues in beta-D-fructofuranosides.</text>
        <dbReference type="EC" id="3.2.1.26"/>
    </reaction>
</comment>
<organism evidence="12 13">
    <name type="scientific">Niallia circulans</name>
    <name type="common">Bacillus circulans</name>
    <dbReference type="NCBI Taxonomy" id="1397"/>
    <lineage>
        <taxon>Bacteria</taxon>
        <taxon>Bacillati</taxon>
        <taxon>Bacillota</taxon>
        <taxon>Bacilli</taxon>
        <taxon>Bacillales</taxon>
        <taxon>Bacillaceae</taxon>
        <taxon>Niallia</taxon>
    </lineage>
</organism>
<comment type="subcellular location">
    <subcellularLocation>
        <location evidence="9">Cytoplasm</location>
    </subcellularLocation>
</comment>
<evidence type="ECO:0000256" key="7">
    <source>
        <dbReference type="ARBA" id="ARBA00033367"/>
    </source>
</evidence>
<feature type="domain" description="Glycosyl hydrolase family 32 C-terminal" evidence="11">
    <location>
        <begin position="360"/>
        <end position="478"/>
    </location>
</feature>
<evidence type="ECO:0000256" key="6">
    <source>
        <dbReference type="ARBA" id="ARBA00023295"/>
    </source>
</evidence>
<evidence type="ECO:0000259" key="11">
    <source>
        <dbReference type="Pfam" id="PF08244"/>
    </source>
</evidence>
<reference evidence="12 13" key="1">
    <citation type="submission" date="2015-05" db="EMBL/GenBank/DDBJ databases">
        <title>Whole genome sequence and identification of bacterial endophytes from Costus igneus.</title>
        <authorList>
            <person name="Lee Y.P."/>
            <person name="Gan H.M."/>
            <person name="Eng W."/>
            <person name="Wheatley M.S."/>
            <person name="Caraballo A."/>
            <person name="Polter S."/>
            <person name="Savka M.A."/>
            <person name="Hudson A.O."/>
        </authorList>
    </citation>
    <scope>NUCLEOTIDE SEQUENCE [LARGE SCALE GENOMIC DNA]</scope>
    <source>
        <strain evidence="12 13">RIT379</strain>
    </source>
</reference>
<dbReference type="InterPro" id="IPR018053">
    <property type="entry name" value="Glyco_hydro_32_AS"/>
</dbReference>
<evidence type="ECO:0000256" key="4">
    <source>
        <dbReference type="ARBA" id="ARBA00019623"/>
    </source>
</evidence>
<dbReference type="GO" id="GO:0005737">
    <property type="term" value="C:cytoplasm"/>
    <property type="evidence" value="ECO:0007669"/>
    <property type="project" value="UniProtKB-SubCell"/>
</dbReference>
<dbReference type="UniPathway" id="UPA00238"/>